<evidence type="ECO:0000313" key="3">
    <source>
        <dbReference type="EMBL" id="KAJ8610810.1"/>
    </source>
</evidence>
<organism evidence="4 5">
    <name type="scientific">Chrysophaeum taylorii</name>
    <dbReference type="NCBI Taxonomy" id="2483200"/>
    <lineage>
        <taxon>Eukaryota</taxon>
        <taxon>Sar</taxon>
        <taxon>Stramenopiles</taxon>
        <taxon>Ochrophyta</taxon>
        <taxon>Pelagophyceae</taxon>
        <taxon>Pelagomonadales</taxon>
        <taxon>Pelagomonadaceae</taxon>
        <taxon>Chrysophaeum</taxon>
    </lineage>
</organism>
<feature type="region of interest" description="Disordered" evidence="1">
    <location>
        <begin position="61"/>
        <end position="92"/>
    </location>
</feature>
<keyword evidence="2" id="KW-0472">Membrane</keyword>
<protein>
    <submittedName>
        <fullName evidence="4">Uncharacterized protein</fullName>
    </submittedName>
</protein>
<comment type="caution">
    <text evidence="4">The sequence shown here is derived from an EMBL/GenBank/DDBJ whole genome shotgun (WGS) entry which is preliminary data.</text>
</comment>
<keyword evidence="2" id="KW-1133">Transmembrane helix</keyword>
<dbReference type="Proteomes" id="UP001230188">
    <property type="component" value="Unassembled WGS sequence"/>
</dbReference>
<dbReference type="AlphaFoldDB" id="A0AAD7XRF7"/>
<sequence>MTAPNATEPAAAMVCATGPSDVQQNLLIVLTVSNITLLFLVGLLARRLEALHVKLSRYIKSSRSTSQKSLATATATRVETTPSRPPSPDVTRELVTGHVQMLRTTLSNQSLRSSLSADDFASLQCMLGEEDGITM</sequence>
<keyword evidence="2" id="KW-0812">Transmembrane</keyword>
<accession>A0AAD7XRF7</accession>
<dbReference type="EMBL" id="JAQMWT010000036">
    <property type="protein sequence ID" value="KAJ8613136.1"/>
    <property type="molecule type" value="Genomic_DNA"/>
</dbReference>
<feature type="compositionally biased region" description="Polar residues" evidence="1">
    <location>
        <begin position="61"/>
        <end position="82"/>
    </location>
</feature>
<keyword evidence="5" id="KW-1185">Reference proteome</keyword>
<feature type="transmembrane region" description="Helical" evidence="2">
    <location>
        <begin position="26"/>
        <end position="45"/>
    </location>
</feature>
<evidence type="ECO:0000313" key="5">
    <source>
        <dbReference type="Proteomes" id="UP001230188"/>
    </source>
</evidence>
<reference evidence="4" key="1">
    <citation type="submission" date="2023-01" db="EMBL/GenBank/DDBJ databases">
        <title>Metagenome sequencing of chrysophaentin producing Chrysophaeum taylorii.</title>
        <authorList>
            <person name="Davison J."/>
            <person name="Bewley C."/>
        </authorList>
    </citation>
    <scope>NUCLEOTIDE SEQUENCE</scope>
    <source>
        <strain evidence="4">NIES-1699</strain>
    </source>
</reference>
<evidence type="ECO:0000256" key="2">
    <source>
        <dbReference type="SAM" id="Phobius"/>
    </source>
</evidence>
<dbReference type="EMBL" id="JAQMWT010000093">
    <property type="protein sequence ID" value="KAJ8610810.1"/>
    <property type="molecule type" value="Genomic_DNA"/>
</dbReference>
<name>A0AAD7XRF7_9STRA</name>
<proteinExistence type="predicted"/>
<gene>
    <name evidence="4" type="ORF">CTAYLR_004773</name>
    <name evidence="3" type="ORF">CTAYLR_006437</name>
</gene>
<evidence type="ECO:0000256" key="1">
    <source>
        <dbReference type="SAM" id="MobiDB-lite"/>
    </source>
</evidence>
<evidence type="ECO:0000313" key="4">
    <source>
        <dbReference type="EMBL" id="KAJ8613136.1"/>
    </source>
</evidence>